<protein>
    <recommendedName>
        <fullName evidence="4">F-box domain-containing protein</fullName>
    </recommendedName>
</protein>
<keyword evidence="3" id="KW-1185">Reference proteome</keyword>
<evidence type="ECO:0000313" key="2">
    <source>
        <dbReference type="EMBL" id="CAF4035258.1"/>
    </source>
</evidence>
<organism evidence="1 3">
    <name type="scientific">Didymodactylos carnosus</name>
    <dbReference type="NCBI Taxonomy" id="1234261"/>
    <lineage>
        <taxon>Eukaryota</taxon>
        <taxon>Metazoa</taxon>
        <taxon>Spiralia</taxon>
        <taxon>Gnathifera</taxon>
        <taxon>Rotifera</taxon>
        <taxon>Eurotatoria</taxon>
        <taxon>Bdelloidea</taxon>
        <taxon>Philodinida</taxon>
        <taxon>Philodinidae</taxon>
        <taxon>Didymodactylos</taxon>
    </lineage>
</organism>
<accession>A0A815AM56</accession>
<gene>
    <name evidence="1" type="ORF">GPM918_LOCUS26521</name>
    <name evidence="2" type="ORF">SRO942_LOCUS26690</name>
</gene>
<name>A0A815AM56_9BILA</name>
<dbReference type="Proteomes" id="UP000681722">
    <property type="component" value="Unassembled WGS sequence"/>
</dbReference>
<sequence>MRDLLLRTRTRTPTMITLFEYLPNEILIIIFNYIQTNVLYQCFLNLNTRLNSILSDVSFNLDLTLVSKHDFDYMCKQAKNKIIRSLSLSNSHICGQIKYWYDNYDTEQQQQLNSLSLLWPTVDDLKYLLPILLSKTKNLNNLHLVNHPTLTENRSDNDKLIIKSALFELLKQLKSFTFLCDLFSFKNISSTISTTIQYLHLNKIDSFDLIIIFQHIPNLKSLTIELLNGITVPLSAVVAINMKQLKIKATTALFNGTHDLLKSIPNIQYLSIFSSIDQNQIDGNYWSSILSTLTNLKHFEFHIAASDCPNNVQELKSSYESMFWLIEHQWYVNIEYQTDKFHNYITIYTIPYPCNGYTLLSQREQFQLLTTNPSTTTNDLYQRVHILTMRSKGTHHYFSDIHTLQCHQNLNLSSFRNDELLLKLFSSTLNLSTIVDLYLISSIDINSYLLFSKMSSLKILRLTYSVLLKITNDFQYDDLCAYFHDHIEQLHFQQDHQGRINPPLYMKRNIMFKKFLAVFNTNMKYLGCEVEFVNDVIYMLPMLLTEMVNIIEIQMKVLKMKLIRQCDIGAKYRSISKLSREFRTNVDRLLRRQMKQRQQQFDVNYVGTHVCVWIGKQGYNHDHEHEIDITGQAMTSIDV</sequence>
<comment type="caution">
    <text evidence="1">The sequence shown here is derived from an EMBL/GenBank/DDBJ whole genome shotgun (WGS) entry which is preliminary data.</text>
</comment>
<dbReference type="OrthoDB" id="2125396at2759"/>
<evidence type="ECO:0000313" key="3">
    <source>
        <dbReference type="Proteomes" id="UP000663829"/>
    </source>
</evidence>
<dbReference type="Proteomes" id="UP000663829">
    <property type="component" value="Unassembled WGS sequence"/>
</dbReference>
<dbReference type="EMBL" id="CAJNOQ010010721">
    <property type="protein sequence ID" value="CAF1259207.1"/>
    <property type="molecule type" value="Genomic_DNA"/>
</dbReference>
<reference evidence="1" key="1">
    <citation type="submission" date="2021-02" db="EMBL/GenBank/DDBJ databases">
        <authorList>
            <person name="Nowell W R."/>
        </authorList>
    </citation>
    <scope>NUCLEOTIDE SEQUENCE</scope>
</reference>
<dbReference type="AlphaFoldDB" id="A0A815AM56"/>
<dbReference type="EMBL" id="CAJOBC010017997">
    <property type="protein sequence ID" value="CAF4035258.1"/>
    <property type="molecule type" value="Genomic_DNA"/>
</dbReference>
<evidence type="ECO:0008006" key="4">
    <source>
        <dbReference type="Google" id="ProtNLM"/>
    </source>
</evidence>
<proteinExistence type="predicted"/>
<evidence type="ECO:0000313" key="1">
    <source>
        <dbReference type="EMBL" id="CAF1259207.1"/>
    </source>
</evidence>